<evidence type="ECO:0000256" key="1">
    <source>
        <dbReference type="ARBA" id="ARBA00022679"/>
    </source>
</evidence>
<dbReference type="PATRIC" id="fig|2162.10.peg.1563"/>
<accession>A0A0S4FQ64</accession>
<evidence type="ECO:0000259" key="2">
    <source>
        <dbReference type="Pfam" id="PF00534"/>
    </source>
</evidence>
<dbReference type="EMBL" id="LN734822">
    <property type="protein sequence ID" value="CEL25133.1"/>
    <property type="molecule type" value="Genomic_DNA"/>
</dbReference>
<dbReference type="Gene3D" id="3.40.50.2000">
    <property type="entry name" value="Glycogen Phosphorylase B"/>
    <property type="match status" value="2"/>
</dbReference>
<dbReference type="SUPFAM" id="SSF53756">
    <property type="entry name" value="UDP-Glycosyltransferase/glycogen phosphorylase"/>
    <property type="match status" value="1"/>
</dbReference>
<dbReference type="Proteomes" id="UP000062768">
    <property type="component" value="Chromosome I"/>
</dbReference>
<gene>
    <name evidence="3" type="ORF">MB9_1497</name>
</gene>
<organism evidence="3 4">
    <name type="scientific">Methanobacterium formicicum</name>
    <dbReference type="NCBI Taxonomy" id="2162"/>
    <lineage>
        <taxon>Archaea</taxon>
        <taxon>Methanobacteriati</taxon>
        <taxon>Methanobacteriota</taxon>
        <taxon>Methanomada group</taxon>
        <taxon>Methanobacteria</taxon>
        <taxon>Methanobacteriales</taxon>
        <taxon>Methanobacteriaceae</taxon>
        <taxon>Methanobacterium</taxon>
    </lineage>
</organism>
<dbReference type="GeneID" id="26739736"/>
<dbReference type="RefSeq" id="WP_060537881.1">
    <property type="nucleotide sequence ID" value="NZ_LN734822.1"/>
</dbReference>
<reference evidence="3" key="1">
    <citation type="submission" date="2014-09" db="EMBL/GenBank/DDBJ databases">
        <authorList>
            <person name="Wibberg D."/>
        </authorList>
    </citation>
    <scope>NUCLEOTIDE SEQUENCE [LARGE SCALE GENOMIC DNA]</scope>
    <source>
        <strain evidence="3">Mb9</strain>
    </source>
</reference>
<dbReference type="GO" id="GO:0016757">
    <property type="term" value="F:glycosyltransferase activity"/>
    <property type="evidence" value="ECO:0007669"/>
    <property type="project" value="InterPro"/>
</dbReference>
<evidence type="ECO:0000313" key="4">
    <source>
        <dbReference type="Proteomes" id="UP000062768"/>
    </source>
</evidence>
<proteinExistence type="predicted"/>
<sequence length="368" mass="42365">MKILMVNRADALTNYGGDTTQMLETQKELKKVGISVDLAFGSQSKRKYRAYDIIHFFNLQTAQFIYNEILKVKKLEKPFVLSTIWWDFHDDYLSSMGDVGNSKLLDLLTKNLVLNAYKLNLKISVQPKQKFILDAADFILPNSNAEVHILKERFKDLDLDNISVVPNGVSRQFLLENDYELPVELKKLNLCSNQYALQVGRIESGKNVLTTIKLCKEMDIPLVLIGKQWRSKFFKSYFNKYMKTCKVESGENTYFLGPIDNQSIMPFYQHAKIHVLPSIRETPGLTNLEAGVLGCNVVTTEIGSTQEYFKDLAYYCNPKEYDSIGKAIEDAWNSKKNSKLKERIARKYTWEKAAKITLDSYDTLMNEF</sequence>
<feature type="domain" description="Glycosyl transferase family 1" evidence="2">
    <location>
        <begin position="194"/>
        <end position="342"/>
    </location>
</feature>
<dbReference type="PANTHER" id="PTHR46401:SF2">
    <property type="entry name" value="GLYCOSYLTRANSFERASE WBBK-RELATED"/>
    <property type="match status" value="1"/>
</dbReference>
<dbReference type="AlphaFoldDB" id="A0A0S4FQ64"/>
<protein>
    <recommendedName>
        <fullName evidence="2">Glycosyl transferase family 1 domain-containing protein</fullName>
    </recommendedName>
</protein>
<keyword evidence="1" id="KW-0808">Transferase</keyword>
<evidence type="ECO:0000313" key="3">
    <source>
        <dbReference type="EMBL" id="CEL25133.1"/>
    </source>
</evidence>
<keyword evidence="4" id="KW-1185">Reference proteome</keyword>
<dbReference type="Pfam" id="PF00534">
    <property type="entry name" value="Glycos_transf_1"/>
    <property type="match status" value="1"/>
</dbReference>
<dbReference type="PANTHER" id="PTHR46401">
    <property type="entry name" value="GLYCOSYLTRANSFERASE WBBK-RELATED"/>
    <property type="match status" value="1"/>
</dbReference>
<dbReference type="InterPro" id="IPR001296">
    <property type="entry name" value="Glyco_trans_1"/>
</dbReference>
<name>A0A0S4FQ64_METFO</name>